<dbReference type="SUPFAM" id="SSF52540">
    <property type="entry name" value="P-loop containing nucleoside triphosphate hydrolases"/>
    <property type="match status" value="1"/>
</dbReference>
<keyword evidence="2" id="KW-0813">Transport</keyword>
<organism evidence="6 7">
    <name type="scientific">Peptoniphilus stercorisuis</name>
    <dbReference type="NCBI Taxonomy" id="1436965"/>
    <lineage>
        <taxon>Bacteria</taxon>
        <taxon>Bacillati</taxon>
        <taxon>Bacillota</taxon>
        <taxon>Tissierellia</taxon>
        <taxon>Tissierellales</taxon>
        <taxon>Peptoniphilaceae</taxon>
        <taxon>Peptoniphilus</taxon>
    </lineage>
</organism>
<dbReference type="RefSeq" id="WP_210060771.1">
    <property type="nucleotide sequence ID" value="NZ_JAGGLJ010000008.1"/>
</dbReference>
<feature type="domain" description="ABC transporter" evidence="5">
    <location>
        <begin position="4"/>
        <end position="230"/>
    </location>
</feature>
<accession>A0ABS4KCG3</accession>
<comment type="caution">
    <text evidence="6">The sequence shown here is derived from an EMBL/GenBank/DDBJ whole genome shotgun (WGS) entry which is preliminary data.</text>
</comment>
<evidence type="ECO:0000313" key="6">
    <source>
        <dbReference type="EMBL" id="MBP2025479.1"/>
    </source>
</evidence>
<name>A0ABS4KCG3_9FIRM</name>
<protein>
    <submittedName>
        <fullName evidence="6">ABC-2 type transport system ATP-binding protein</fullName>
    </submittedName>
</protein>
<dbReference type="GO" id="GO:0005524">
    <property type="term" value="F:ATP binding"/>
    <property type="evidence" value="ECO:0007669"/>
    <property type="project" value="UniProtKB-KW"/>
</dbReference>
<dbReference type="PROSITE" id="PS50893">
    <property type="entry name" value="ABC_TRANSPORTER_2"/>
    <property type="match status" value="1"/>
</dbReference>
<comment type="similarity">
    <text evidence="1">Belongs to the ABC transporter superfamily.</text>
</comment>
<dbReference type="Pfam" id="PF00005">
    <property type="entry name" value="ABC_tran"/>
    <property type="match status" value="1"/>
</dbReference>
<reference evidence="6 7" key="1">
    <citation type="submission" date="2021-03" db="EMBL/GenBank/DDBJ databases">
        <title>Genomic Encyclopedia of Type Strains, Phase IV (KMG-IV): sequencing the most valuable type-strain genomes for metagenomic binning, comparative biology and taxonomic classification.</title>
        <authorList>
            <person name="Goeker M."/>
        </authorList>
    </citation>
    <scope>NUCLEOTIDE SEQUENCE [LARGE SCALE GENOMIC DNA]</scope>
    <source>
        <strain evidence="6 7">DSM 27563</strain>
    </source>
</reference>
<keyword evidence="7" id="KW-1185">Reference proteome</keyword>
<keyword evidence="4 6" id="KW-0067">ATP-binding</keyword>
<dbReference type="PANTHER" id="PTHR42711:SF5">
    <property type="entry name" value="ABC TRANSPORTER ATP-BINDING PROTEIN NATA"/>
    <property type="match status" value="1"/>
</dbReference>
<dbReference type="EMBL" id="JAGGLJ010000008">
    <property type="protein sequence ID" value="MBP2025479.1"/>
    <property type="molecule type" value="Genomic_DNA"/>
</dbReference>
<proteinExistence type="inferred from homology"/>
<dbReference type="Gene3D" id="3.40.50.300">
    <property type="entry name" value="P-loop containing nucleotide triphosphate hydrolases"/>
    <property type="match status" value="1"/>
</dbReference>
<dbReference type="InterPro" id="IPR027417">
    <property type="entry name" value="P-loop_NTPase"/>
</dbReference>
<evidence type="ECO:0000259" key="5">
    <source>
        <dbReference type="PROSITE" id="PS50893"/>
    </source>
</evidence>
<dbReference type="InterPro" id="IPR050763">
    <property type="entry name" value="ABC_transporter_ATP-binding"/>
</dbReference>
<dbReference type="PANTHER" id="PTHR42711">
    <property type="entry name" value="ABC TRANSPORTER ATP-BINDING PROTEIN"/>
    <property type="match status" value="1"/>
</dbReference>
<sequence length="295" mass="33634">MSAIVINNLTKRMGKKIIFSNINLEVLEGEFFSLLALEGEGKTTLARILFNYLKPAMGSATIFDMNCSKDSKTIKESVGYVSEELLFQENIKASTLFKKTLALHNLQNTEELKYLLDYFGFNPKIRVPEMTENDKKIFSIINALIVKPRLIILDEPTRGLTVEQSIKLFEHLNKLKTEEGLTILLLTDSLIEAQNYCDRAAYLYNGEIKDIEYLNDKISNDKIVKIYSNIETIDAFTMIGSKIIKNTPEEKVLYFDGDLKELSRTIADLNIDNYSIEDSSLADKITAYYTKKEAE</sequence>
<dbReference type="Proteomes" id="UP001519306">
    <property type="component" value="Unassembled WGS sequence"/>
</dbReference>
<evidence type="ECO:0000256" key="4">
    <source>
        <dbReference type="ARBA" id="ARBA00022840"/>
    </source>
</evidence>
<evidence type="ECO:0000256" key="1">
    <source>
        <dbReference type="ARBA" id="ARBA00005417"/>
    </source>
</evidence>
<keyword evidence="3" id="KW-0547">Nucleotide-binding</keyword>
<evidence type="ECO:0000256" key="3">
    <source>
        <dbReference type="ARBA" id="ARBA00022741"/>
    </source>
</evidence>
<evidence type="ECO:0000256" key="2">
    <source>
        <dbReference type="ARBA" id="ARBA00022448"/>
    </source>
</evidence>
<dbReference type="InterPro" id="IPR003439">
    <property type="entry name" value="ABC_transporter-like_ATP-bd"/>
</dbReference>
<gene>
    <name evidence="6" type="ORF">J2Z71_001012</name>
</gene>
<evidence type="ECO:0000313" key="7">
    <source>
        <dbReference type="Proteomes" id="UP001519306"/>
    </source>
</evidence>